<name>A0A919Q5L2_9MICO</name>
<feature type="transmembrane region" description="Helical" evidence="8">
    <location>
        <begin position="190"/>
        <end position="209"/>
    </location>
</feature>
<feature type="transmembrane region" description="Helical" evidence="8">
    <location>
        <begin position="398"/>
        <end position="415"/>
    </location>
</feature>
<evidence type="ECO:0000256" key="4">
    <source>
        <dbReference type="ARBA" id="ARBA00022989"/>
    </source>
</evidence>
<dbReference type="AlphaFoldDB" id="A0A919Q5L2"/>
<evidence type="ECO:0000313" key="11">
    <source>
        <dbReference type="EMBL" id="GIG54693.1"/>
    </source>
</evidence>
<evidence type="ECO:0000256" key="5">
    <source>
        <dbReference type="ARBA" id="ARBA00023136"/>
    </source>
</evidence>
<dbReference type="Proteomes" id="UP000652354">
    <property type="component" value="Unassembled WGS sequence"/>
</dbReference>
<reference evidence="11" key="1">
    <citation type="submission" date="2021-01" db="EMBL/GenBank/DDBJ databases">
        <title>Whole genome shotgun sequence of Demequina activiva NBRC 110675.</title>
        <authorList>
            <person name="Komaki H."/>
            <person name="Tamura T."/>
        </authorList>
    </citation>
    <scope>NUCLEOTIDE SEQUENCE</scope>
    <source>
        <strain evidence="11">NBRC 110675</strain>
    </source>
</reference>
<evidence type="ECO:0000256" key="2">
    <source>
        <dbReference type="ARBA" id="ARBA00022475"/>
    </source>
</evidence>
<dbReference type="PANTHER" id="PTHR34390:SF2">
    <property type="entry name" value="SUCCINATE TRANSPORTER SUBUNIT YJJP-RELATED"/>
    <property type="match status" value="1"/>
</dbReference>
<feature type="transmembrane region" description="Helical" evidence="8">
    <location>
        <begin position="284"/>
        <end position="303"/>
    </location>
</feature>
<evidence type="ECO:0000259" key="9">
    <source>
        <dbReference type="Pfam" id="PF06738"/>
    </source>
</evidence>
<evidence type="ECO:0000256" key="6">
    <source>
        <dbReference type="ARBA" id="ARBA00034125"/>
    </source>
</evidence>
<dbReference type="InterPro" id="IPR024528">
    <property type="entry name" value="ThrE_2"/>
</dbReference>
<evidence type="ECO:0000256" key="8">
    <source>
        <dbReference type="SAM" id="Phobius"/>
    </source>
</evidence>
<feature type="region of interest" description="Disordered" evidence="7">
    <location>
        <begin position="1"/>
        <end position="23"/>
    </location>
</feature>
<dbReference type="Pfam" id="PF06738">
    <property type="entry name" value="ThrE"/>
    <property type="match status" value="1"/>
</dbReference>
<feature type="transmembrane region" description="Helical" evidence="8">
    <location>
        <begin position="427"/>
        <end position="454"/>
    </location>
</feature>
<keyword evidence="2" id="KW-1003">Cell membrane</keyword>
<gene>
    <name evidence="11" type="ORF">Dac01nite_14450</name>
</gene>
<evidence type="ECO:0000256" key="1">
    <source>
        <dbReference type="ARBA" id="ARBA00004651"/>
    </source>
</evidence>
<feature type="transmembrane region" description="Helical" evidence="8">
    <location>
        <begin position="249"/>
        <end position="272"/>
    </location>
</feature>
<evidence type="ECO:0000256" key="3">
    <source>
        <dbReference type="ARBA" id="ARBA00022692"/>
    </source>
</evidence>
<dbReference type="InterPro" id="IPR010619">
    <property type="entry name" value="ThrE-like_N"/>
</dbReference>
<evidence type="ECO:0000256" key="7">
    <source>
        <dbReference type="SAM" id="MobiDB-lite"/>
    </source>
</evidence>
<keyword evidence="12" id="KW-1185">Reference proteome</keyword>
<dbReference type="GO" id="GO:0015744">
    <property type="term" value="P:succinate transport"/>
    <property type="evidence" value="ECO:0007669"/>
    <property type="project" value="TreeGrafter"/>
</dbReference>
<dbReference type="Pfam" id="PF12821">
    <property type="entry name" value="ThrE_2"/>
    <property type="match status" value="1"/>
</dbReference>
<feature type="transmembrane region" description="Helical" evidence="8">
    <location>
        <begin position="221"/>
        <end position="243"/>
    </location>
</feature>
<dbReference type="GO" id="GO:0005886">
    <property type="term" value="C:plasma membrane"/>
    <property type="evidence" value="ECO:0007669"/>
    <property type="project" value="UniProtKB-SubCell"/>
</dbReference>
<evidence type="ECO:0000313" key="12">
    <source>
        <dbReference type="Proteomes" id="UP000652354"/>
    </source>
</evidence>
<keyword evidence="4 8" id="KW-1133">Transmembrane helix</keyword>
<comment type="similarity">
    <text evidence="6">Belongs to the ThrE exporter (TC 2.A.79) family.</text>
</comment>
<comment type="subcellular location">
    <subcellularLocation>
        <location evidence="1">Cell membrane</location>
        <topology evidence="1">Multi-pass membrane protein</topology>
    </subcellularLocation>
</comment>
<proteinExistence type="inferred from homology"/>
<dbReference type="EMBL" id="BONR01000002">
    <property type="protein sequence ID" value="GIG54693.1"/>
    <property type="molecule type" value="Genomic_DNA"/>
</dbReference>
<feature type="transmembrane region" description="Helical" evidence="8">
    <location>
        <begin position="323"/>
        <end position="340"/>
    </location>
</feature>
<evidence type="ECO:0000259" key="10">
    <source>
        <dbReference type="Pfam" id="PF12821"/>
    </source>
</evidence>
<feature type="domain" description="Threonine/Serine exporter ThrE" evidence="10">
    <location>
        <begin position="329"/>
        <end position="453"/>
    </location>
</feature>
<comment type="caution">
    <text evidence="11">The sequence shown here is derived from an EMBL/GenBank/DDBJ whole genome shotgun (WGS) entry which is preliminary data.</text>
</comment>
<feature type="transmembrane region" description="Helical" evidence="8">
    <location>
        <begin position="370"/>
        <end position="391"/>
    </location>
</feature>
<feature type="transmembrane region" description="Helical" evidence="8">
    <location>
        <begin position="347"/>
        <end position="364"/>
    </location>
</feature>
<accession>A0A919Q5L2</accession>
<keyword evidence="5 8" id="KW-0472">Membrane</keyword>
<dbReference type="GO" id="GO:0022857">
    <property type="term" value="F:transmembrane transporter activity"/>
    <property type="evidence" value="ECO:0007669"/>
    <property type="project" value="InterPro"/>
</dbReference>
<keyword evidence="3 8" id="KW-0812">Transmembrane</keyword>
<protein>
    <submittedName>
        <fullName evidence="11">Membrane protein</fullName>
    </submittedName>
</protein>
<sequence length="464" mass="48390">MPAWQQAEPPDSSHGPGSHARSCVTMGHVSEDEVPGDDSRVRALHELEESLEPVALIEQSGAILRTGRMMLAAGTASYRVKQGMRAVASSLGVDRHSNHVALTDIAATSHRGRIFRTEVAENRSFAVNSDRLAHLDRMRRTLPATTTADEVHRALDAIEARGSLYRGWANSAFAGVACAAFAVLNHAMPWEVLAVFVAAALGQSARRLLAHRHFNPFGTTLVAAAVSAAVYVLGIALLGAAGTELETHAAGYISSVLYLLPGFALITGALDMAQLDLQAGIQRIAFGTMITMAAGVSVWGVSLIEPLSTVTRPALDIATAAEIALWAAASGFGVLGFALLFNSPWRIAVAACAIGAVANTGRLVSVEQGVPIQAATAVACLAVGVLAAVVARGGRFPVITLSVPAVLVMIPGVAAHEALVNLNSGDYIAAMAGILQVTLVVLSIMVGLVAAKLVTDREWAFERP</sequence>
<organism evidence="11 12">
    <name type="scientific">Demequina activiva</name>
    <dbReference type="NCBI Taxonomy" id="1582364"/>
    <lineage>
        <taxon>Bacteria</taxon>
        <taxon>Bacillati</taxon>
        <taxon>Actinomycetota</taxon>
        <taxon>Actinomycetes</taxon>
        <taxon>Micrococcales</taxon>
        <taxon>Demequinaceae</taxon>
        <taxon>Demequina</taxon>
    </lineage>
</organism>
<dbReference type="PANTHER" id="PTHR34390">
    <property type="entry name" value="UPF0442 PROTEIN YJJB-RELATED"/>
    <property type="match status" value="1"/>
</dbReference>
<feature type="domain" description="Threonine/serine exporter-like N-terminal" evidence="9">
    <location>
        <begin position="63"/>
        <end position="301"/>
    </location>
</feature>
<feature type="transmembrane region" description="Helical" evidence="8">
    <location>
        <begin position="167"/>
        <end position="184"/>
    </location>
</feature>
<dbReference type="InterPro" id="IPR050539">
    <property type="entry name" value="ThrE_Dicarb/AminoAcid_Exp"/>
</dbReference>